<proteinExistence type="predicted"/>
<evidence type="ECO:0000313" key="1">
    <source>
        <dbReference type="EMBL" id="QHT21870.1"/>
    </source>
</evidence>
<dbReference type="Gene3D" id="3.50.50.60">
    <property type="entry name" value="FAD/NAD(P)-binding domain"/>
    <property type="match status" value="1"/>
</dbReference>
<evidence type="ECO:0008006" key="2">
    <source>
        <dbReference type="Google" id="ProtNLM"/>
    </source>
</evidence>
<dbReference type="InterPro" id="IPR050464">
    <property type="entry name" value="Zeta_carotene_desat/Oxidored"/>
</dbReference>
<dbReference type="InterPro" id="IPR036188">
    <property type="entry name" value="FAD/NAD-bd_sf"/>
</dbReference>
<dbReference type="GO" id="GO:0016491">
    <property type="term" value="F:oxidoreductase activity"/>
    <property type="evidence" value="ECO:0007669"/>
    <property type="project" value="TreeGrafter"/>
</dbReference>
<dbReference type="PANTHER" id="PTHR42923">
    <property type="entry name" value="PROTOPORPHYRINOGEN OXIDASE"/>
    <property type="match status" value="1"/>
</dbReference>
<reference evidence="1" key="1">
    <citation type="journal article" date="2020" name="Nature">
        <title>Giant virus diversity and host interactions through global metagenomics.</title>
        <authorList>
            <person name="Schulz F."/>
            <person name="Roux S."/>
            <person name="Paez-Espino D."/>
            <person name="Jungbluth S."/>
            <person name="Walsh D.A."/>
            <person name="Denef V.J."/>
            <person name="McMahon K.D."/>
            <person name="Konstantinidis K.T."/>
            <person name="Eloe-Fadrosh E.A."/>
            <person name="Kyrpides N.C."/>
            <person name="Woyke T."/>
        </authorList>
    </citation>
    <scope>NUCLEOTIDE SEQUENCE</scope>
    <source>
        <strain evidence="1">GVMAG-M-3300023179-103</strain>
    </source>
</reference>
<accession>A0A6C0DZT6</accession>
<dbReference type="Pfam" id="PF13450">
    <property type="entry name" value="NAD_binding_8"/>
    <property type="match status" value="1"/>
</dbReference>
<name>A0A6C0DZT6_9ZZZZ</name>
<organism evidence="1">
    <name type="scientific">viral metagenome</name>
    <dbReference type="NCBI Taxonomy" id="1070528"/>
    <lineage>
        <taxon>unclassified sequences</taxon>
        <taxon>metagenomes</taxon>
        <taxon>organismal metagenomes</taxon>
    </lineage>
</organism>
<dbReference type="SUPFAM" id="SSF51971">
    <property type="entry name" value="Nucleotide-binding domain"/>
    <property type="match status" value="1"/>
</dbReference>
<dbReference type="AlphaFoldDB" id="A0A6C0DZT6"/>
<dbReference type="EMBL" id="MN739697">
    <property type="protein sequence ID" value="QHT21870.1"/>
    <property type="molecule type" value="Genomic_DNA"/>
</dbReference>
<protein>
    <recommendedName>
        <fullName evidence="2">Amine oxidase domain-containing protein</fullName>
    </recommendedName>
</protein>
<sequence length="391" mass="45253">MSVCIYDNIIIGGGIAGLYMAYKLKKANKKFLLIEKNEIIGGRAIHKPFHGANVSSGAGVGRKDTNPILIKLCNELKIDIKESKAIVEYKLEEKCDVLQIFAILKQKYLTNPKYYNTITFRKFGRKILGSKLYELFVISNGYSDFEDADVYDTLFHYGIEDNVSGWDKLFINWTELINKLGDSIGYENIKLSTQVKKINRNNLFELETDKTINYYGKKIIIATTANITQQLLPEHTILKQIHSQKFLRIYAKLNKKICEKYTVVNGVLQKIIPIKDNIFMIAYADNKKAMILDKILNSCYAKLILEKLLEYTFDIKDIKILDSLYFYWDEGTHYYEPMKNQFKLREDFIKKCQYPEKNIFVIGEMVSLLQGWVEGALQSVECLFTSNTKIN</sequence>